<evidence type="ECO:0000313" key="1">
    <source>
        <dbReference type="EMBL" id="SMF24799.1"/>
    </source>
</evidence>
<evidence type="ECO:0000313" key="2">
    <source>
        <dbReference type="Proteomes" id="UP000192911"/>
    </source>
</evidence>
<organism evidence="1 2">
    <name type="scientific">Trinickia caryophylli</name>
    <name type="common">Paraburkholderia caryophylli</name>
    <dbReference type="NCBI Taxonomy" id="28094"/>
    <lineage>
        <taxon>Bacteria</taxon>
        <taxon>Pseudomonadati</taxon>
        <taxon>Pseudomonadota</taxon>
        <taxon>Betaproteobacteria</taxon>
        <taxon>Burkholderiales</taxon>
        <taxon>Burkholderiaceae</taxon>
        <taxon>Trinickia</taxon>
    </lineage>
</organism>
<dbReference type="OrthoDB" id="9115048at2"/>
<proteinExistence type="predicted"/>
<dbReference type="EMBL" id="FXAH01000004">
    <property type="protein sequence ID" value="SMF24799.1"/>
    <property type="molecule type" value="Genomic_DNA"/>
</dbReference>
<dbReference type="GeneID" id="95551521"/>
<dbReference type="InterPro" id="IPR009335">
    <property type="entry name" value="T3SS_HrpE/ATPase_suE"/>
</dbReference>
<sequence>MSFVARRVVTPYANEPAIVKLVWGAEEIGRWEDTAAYLGVVRRRAHAILGRARERARAERERAAACEAARRREADAALLTRAAELDASYQRERRSLHARFEAVLDEALAAALHKIAVSMPAEQRVRIVADALRAQVGDRHAATLYLSTADLAANEASRHAWPWPVEADATLRPGECRLRAGEADWVLSIDAFVDTMCGRR</sequence>
<dbReference type="Pfam" id="PF06188">
    <property type="entry name" value="HrpE"/>
    <property type="match status" value="1"/>
</dbReference>
<name>A0A1X7E058_TRICW</name>
<gene>
    <name evidence="1" type="ORF">SAMN06295900_104289</name>
</gene>
<accession>A0A1X7E058</accession>
<keyword evidence="2" id="KW-1185">Reference proteome</keyword>
<reference evidence="2" key="1">
    <citation type="submission" date="2017-04" db="EMBL/GenBank/DDBJ databases">
        <authorList>
            <person name="Varghese N."/>
            <person name="Submissions S."/>
        </authorList>
    </citation>
    <scope>NUCLEOTIDE SEQUENCE [LARGE SCALE GENOMIC DNA]</scope>
    <source>
        <strain evidence="2">Ballard 720</strain>
    </source>
</reference>
<dbReference type="Proteomes" id="UP000192911">
    <property type="component" value="Unassembled WGS sequence"/>
</dbReference>
<dbReference type="STRING" id="28094.SAMN06295900_104289"/>
<protein>
    <recommendedName>
        <fullName evidence="3">Type III secretion protein L</fullName>
    </recommendedName>
</protein>
<dbReference type="RefSeq" id="WP_085227027.1">
    <property type="nucleotide sequence ID" value="NZ_BSQD01000005.1"/>
</dbReference>
<evidence type="ECO:0008006" key="3">
    <source>
        <dbReference type="Google" id="ProtNLM"/>
    </source>
</evidence>
<dbReference type="AlphaFoldDB" id="A0A1X7E058"/>